<proteinExistence type="predicted"/>
<feature type="compositionally biased region" description="Acidic residues" evidence="1">
    <location>
        <begin position="35"/>
        <end position="44"/>
    </location>
</feature>
<reference evidence="2 3" key="1">
    <citation type="submission" date="2024-02" db="EMBL/GenBank/DDBJ databases">
        <authorList>
            <person name="Vignale AGUSTIN F."/>
            <person name="Sosa J E."/>
            <person name="Modenutti C."/>
        </authorList>
    </citation>
    <scope>NUCLEOTIDE SEQUENCE [LARGE SCALE GENOMIC DNA]</scope>
</reference>
<gene>
    <name evidence="2" type="ORF">ILEXP_LOCUS57268</name>
</gene>
<feature type="region of interest" description="Disordered" evidence="1">
    <location>
        <begin position="1"/>
        <end position="61"/>
    </location>
</feature>
<dbReference type="EMBL" id="CAUOFW020009702">
    <property type="protein sequence ID" value="CAK9186767.1"/>
    <property type="molecule type" value="Genomic_DNA"/>
</dbReference>
<sequence>IYSDTTTTGEHAYPSTKSPFDCEHDPNYDPKDNEECGNADDNVDDNLTVTNCNRSRSIDHS</sequence>
<dbReference type="Proteomes" id="UP001642360">
    <property type="component" value="Unassembled WGS sequence"/>
</dbReference>
<accession>A0ABC8V091</accession>
<keyword evidence="3" id="KW-1185">Reference proteome</keyword>
<organism evidence="2 3">
    <name type="scientific">Ilex paraguariensis</name>
    <name type="common">yerba mate</name>
    <dbReference type="NCBI Taxonomy" id="185542"/>
    <lineage>
        <taxon>Eukaryota</taxon>
        <taxon>Viridiplantae</taxon>
        <taxon>Streptophyta</taxon>
        <taxon>Embryophyta</taxon>
        <taxon>Tracheophyta</taxon>
        <taxon>Spermatophyta</taxon>
        <taxon>Magnoliopsida</taxon>
        <taxon>eudicotyledons</taxon>
        <taxon>Gunneridae</taxon>
        <taxon>Pentapetalae</taxon>
        <taxon>asterids</taxon>
        <taxon>campanulids</taxon>
        <taxon>Aquifoliales</taxon>
        <taxon>Aquifoliaceae</taxon>
        <taxon>Ilex</taxon>
    </lineage>
</organism>
<protein>
    <submittedName>
        <fullName evidence="2">Uncharacterized protein</fullName>
    </submittedName>
</protein>
<feature type="non-terminal residue" evidence="2">
    <location>
        <position position="1"/>
    </location>
</feature>
<evidence type="ECO:0000313" key="2">
    <source>
        <dbReference type="EMBL" id="CAK9186767.1"/>
    </source>
</evidence>
<evidence type="ECO:0000256" key="1">
    <source>
        <dbReference type="SAM" id="MobiDB-lite"/>
    </source>
</evidence>
<feature type="compositionally biased region" description="Basic and acidic residues" evidence="1">
    <location>
        <begin position="20"/>
        <end position="34"/>
    </location>
</feature>
<dbReference type="AlphaFoldDB" id="A0ABC8V091"/>
<comment type="caution">
    <text evidence="2">The sequence shown here is derived from an EMBL/GenBank/DDBJ whole genome shotgun (WGS) entry which is preliminary data.</text>
</comment>
<evidence type="ECO:0000313" key="3">
    <source>
        <dbReference type="Proteomes" id="UP001642360"/>
    </source>
</evidence>
<name>A0ABC8V091_9AQUA</name>